<protein>
    <submittedName>
        <fullName evidence="3">Twitching mobility protein</fullName>
    </submittedName>
</protein>
<dbReference type="InterPro" id="IPR006321">
    <property type="entry name" value="PilT/PilU"/>
</dbReference>
<dbReference type="SUPFAM" id="SSF52540">
    <property type="entry name" value="P-loop containing nucleoside triphosphate hydrolases"/>
    <property type="match status" value="1"/>
</dbReference>
<dbReference type="InterPro" id="IPR001482">
    <property type="entry name" value="T2SS/T4SS_dom"/>
</dbReference>
<dbReference type="PANTHER" id="PTHR30486">
    <property type="entry name" value="TWITCHING MOTILITY PROTEIN PILT"/>
    <property type="match status" value="1"/>
</dbReference>
<dbReference type="CDD" id="cd01131">
    <property type="entry name" value="PilT"/>
    <property type="match status" value="1"/>
</dbReference>
<sequence>MTHITTQGFLDEVLTTMISKGASDLYITVDCPIIYRVSDKLVNHSDRILNNDDIEQMIAQLLTKLQIESFDKDLEYNISIEWANKTRFRLNFFHQQRNRGIVIRSIKTIIPTISELGLPSIYADLALKKRGLILVSSPSGSGKSTSVAAMLNHRNINGSGHIITIEDPIEFVHSHINCIFTQREIGTDTLSYEIALKNCLRQKADVVFIGEIRDRETMEYAINFAETGHLCIATLHSNNTNQSMLRMLSFFPEESHRSVAVALSQNIEAIISQKIVPNLSHSRSLVTEVMLNVGLIKSLIADIKIDEIRDMMEKNEGMGSMTFDSSLYNMVKGGIISEEVAVSNAESPNQLKFRFVQNNQNSPLNKALNNSSNKNSF</sequence>
<evidence type="ECO:0000256" key="1">
    <source>
        <dbReference type="ARBA" id="ARBA00006611"/>
    </source>
</evidence>
<feature type="domain" description="Bacterial type II secretion system protein E" evidence="2">
    <location>
        <begin position="9"/>
        <end position="281"/>
    </location>
</feature>
<dbReference type="EMBL" id="JYHA01000104">
    <property type="protein sequence ID" value="KKB96253.1"/>
    <property type="molecule type" value="Genomic_DNA"/>
</dbReference>
<dbReference type="PATRIC" id="fig|1607817.3.peg.665"/>
<dbReference type="AlphaFoldDB" id="A0A0F5MN70"/>
<dbReference type="PANTHER" id="PTHR30486:SF12">
    <property type="entry name" value="TYPE IV PILUS ATPASE PILU"/>
    <property type="match status" value="1"/>
</dbReference>
<dbReference type="InterPro" id="IPR027417">
    <property type="entry name" value="P-loop_NTPase"/>
</dbReference>
<dbReference type="NCBIfam" id="TIGR01420">
    <property type="entry name" value="pilT_fam"/>
    <property type="match status" value="1"/>
</dbReference>
<evidence type="ECO:0000259" key="2">
    <source>
        <dbReference type="Pfam" id="PF00437"/>
    </source>
</evidence>
<name>A0A0F5MN70_9RICK</name>
<dbReference type="GO" id="GO:0005524">
    <property type="term" value="F:ATP binding"/>
    <property type="evidence" value="ECO:0007669"/>
    <property type="project" value="InterPro"/>
</dbReference>
<comment type="similarity">
    <text evidence="1">Belongs to the GSP E family.</text>
</comment>
<reference evidence="3 4" key="1">
    <citation type="submission" date="2015-02" db="EMBL/GenBank/DDBJ databases">
        <title>Single cell genomics of a rare environmental alphaproteobacterium provides unique insights into Rickettsiaceae evolution.</title>
        <authorList>
            <person name="Martijn J."/>
            <person name="Schulz F."/>
            <person name="Zaremba-Niedzwiedzka K."/>
            <person name="Viklund J."/>
            <person name="Stepanauskas R."/>
            <person name="Andersson S.G.E."/>
            <person name="Horn M."/>
            <person name="Guy L."/>
            <person name="Ettema T.J.G."/>
        </authorList>
    </citation>
    <scope>NUCLEOTIDE SEQUENCE [LARGE SCALE GENOMIC DNA]</scope>
    <source>
        <strain evidence="3 4">SCGC AAA041-L04</strain>
    </source>
</reference>
<dbReference type="Gene3D" id="3.40.50.300">
    <property type="entry name" value="P-loop containing nucleotide triphosphate hydrolases"/>
    <property type="match status" value="1"/>
</dbReference>
<dbReference type="Proteomes" id="UP000033358">
    <property type="component" value="Unassembled WGS sequence"/>
</dbReference>
<evidence type="ECO:0000313" key="3">
    <source>
        <dbReference type="EMBL" id="KKB96253.1"/>
    </source>
</evidence>
<dbReference type="Pfam" id="PF00437">
    <property type="entry name" value="T2SSE"/>
    <property type="match status" value="1"/>
</dbReference>
<gene>
    <name evidence="3" type="primary">pilT_1</name>
    <name evidence="3" type="ORF">SZ25_00663</name>
</gene>
<evidence type="ECO:0000313" key="4">
    <source>
        <dbReference type="Proteomes" id="UP000033358"/>
    </source>
</evidence>
<organism evidence="3 4">
    <name type="scientific">Candidatus Arcanibacter lacustris</name>
    <dbReference type="NCBI Taxonomy" id="1607817"/>
    <lineage>
        <taxon>Bacteria</taxon>
        <taxon>Pseudomonadati</taxon>
        <taxon>Pseudomonadota</taxon>
        <taxon>Alphaproteobacteria</taxon>
        <taxon>Rickettsiales</taxon>
        <taxon>Candidatus Arcanibacter</taxon>
    </lineage>
</organism>
<dbReference type="InterPro" id="IPR050921">
    <property type="entry name" value="T4SS_GSP_E_ATPase"/>
</dbReference>
<dbReference type="GO" id="GO:0016887">
    <property type="term" value="F:ATP hydrolysis activity"/>
    <property type="evidence" value="ECO:0007669"/>
    <property type="project" value="InterPro"/>
</dbReference>
<comment type="caution">
    <text evidence="3">The sequence shown here is derived from an EMBL/GenBank/DDBJ whole genome shotgun (WGS) entry which is preliminary data.</text>
</comment>
<proteinExistence type="inferred from homology"/>
<dbReference type="Gene3D" id="3.30.450.90">
    <property type="match status" value="1"/>
</dbReference>
<accession>A0A0F5MN70</accession>
<keyword evidence="4" id="KW-1185">Reference proteome</keyword>